<dbReference type="InterPro" id="IPR018114">
    <property type="entry name" value="TRYPSIN_HIS"/>
</dbReference>
<dbReference type="SUPFAM" id="SSF50494">
    <property type="entry name" value="Trypsin-like serine proteases"/>
    <property type="match status" value="1"/>
</dbReference>
<evidence type="ECO:0000256" key="12">
    <source>
        <dbReference type="SAM" id="SignalP"/>
    </source>
</evidence>
<dbReference type="InterPro" id="IPR009003">
    <property type="entry name" value="Peptidase_S1_PA"/>
</dbReference>
<dbReference type="GO" id="GO:0004252">
    <property type="term" value="F:serine-type endopeptidase activity"/>
    <property type="evidence" value="ECO:0007669"/>
    <property type="project" value="InterPro"/>
</dbReference>
<keyword evidence="4 12" id="KW-0732">Signal</keyword>
<dbReference type="InterPro" id="IPR043504">
    <property type="entry name" value="Peptidase_S1_PA_chymotrypsin"/>
</dbReference>
<keyword evidence="2" id="KW-0964">Secreted</keyword>
<evidence type="ECO:0000256" key="2">
    <source>
        <dbReference type="ARBA" id="ARBA00022525"/>
    </source>
</evidence>
<evidence type="ECO:0000256" key="7">
    <source>
        <dbReference type="ARBA" id="ARBA00023145"/>
    </source>
</evidence>
<dbReference type="EMBL" id="LNIX01000001">
    <property type="protein sequence ID" value="OXA63493.1"/>
    <property type="molecule type" value="Genomic_DNA"/>
</dbReference>
<comment type="subcellular location">
    <subcellularLocation>
        <location evidence="1">Secreted</location>
    </subcellularLocation>
</comment>
<dbReference type="SMART" id="SM00042">
    <property type="entry name" value="CUB"/>
    <property type="match status" value="1"/>
</dbReference>
<feature type="chain" id="PRO_5011968564" evidence="12">
    <location>
        <begin position="20"/>
        <end position="483"/>
    </location>
</feature>
<dbReference type="Proteomes" id="UP000198287">
    <property type="component" value="Unassembled WGS sequence"/>
</dbReference>
<evidence type="ECO:0000256" key="11">
    <source>
        <dbReference type="SAM" id="MobiDB-lite"/>
    </source>
</evidence>
<keyword evidence="5 10" id="KW-0378">Hydrolase</keyword>
<dbReference type="PANTHER" id="PTHR24252:SF7">
    <property type="entry name" value="HYALIN"/>
    <property type="match status" value="1"/>
</dbReference>
<dbReference type="Gene3D" id="2.60.120.290">
    <property type="entry name" value="Spermadhesin, CUB domain"/>
    <property type="match status" value="1"/>
</dbReference>
<evidence type="ECO:0000256" key="9">
    <source>
        <dbReference type="PROSITE-ProRule" id="PRU00059"/>
    </source>
</evidence>
<evidence type="ECO:0000256" key="1">
    <source>
        <dbReference type="ARBA" id="ARBA00004613"/>
    </source>
</evidence>
<evidence type="ECO:0000256" key="10">
    <source>
        <dbReference type="RuleBase" id="RU363034"/>
    </source>
</evidence>
<keyword evidence="6 10" id="KW-0720">Serine protease</keyword>
<organism evidence="15 16">
    <name type="scientific">Folsomia candida</name>
    <name type="common">Springtail</name>
    <dbReference type="NCBI Taxonomy" id="158441"/>
    <lineage>
        <taxon>Eukaryota</taxon>
        <taxon>Metazoa</taxon>
        <taxon>Ecdysozoa</taxon>
        <taxon>Arthropoda</taxon>
        <taxon>Hexapoda</taxon>
        <taxon>Collembola</taxon>
        <taxon>Entomobryomorpha</taxon>
        <taxon>Isotomoidea</taxon>
        <taxon>Isotomidae</taxon>
        <taxon>Proisotominae</taxon>
        <taxon>Folsomia</taxon>
    </lineage>
</organism>
<feature type="signal peptide" evidence="12">
    <location>
        <begin position="1"/>
        <end position="19"/>
    </location>
</feature>
<dbReference type="InterPro" id="IPR001254">
    <property type="entry name" value="Trypsin_dom"/>
</dbReference>
<gene>
    <name evidence="15" type="ORF">Fcan01_03315</name>
</gene>
<comment type="caution">
    <text evidence="15">The sequence shown here is derived from an EMBL/GenBank/DDBJ whole genome shotgun (WGS) entry which is preliminary data.</text>
</comment>
<feature type="compositionally biased region" description="Low complexity" evidence="11">
    <location>
        <begin position="217"/>
        <end position="234"/>
    </location>
</feature>
<dbReference type="PROSITE" id="PS50240">
    <property type="entry name" value="TRYPSIN_DOM"/>
    <property type="match status" value="1"/>
</dbReference>
<evidence type="ECO:0000256" key="3">
    <source>
        <dbReference type="ARBA" id="ARBA00022670"/>
    </source>
</evidence>
<keyword evidence="3 10" id="KW-0645">Protease</keyword>
<dbReference type="SMART" id="SM00020">
    <property type="entry name" value="Tryp_SPc"/>
    <property type="match status" value="1"/>
</dbReference>
<dbReference type="FunFam" id="2.40.10.10:FF:000146">
    <property type="entry name" value="Serine protease 53"/>
    <property type="match status" value="1"/>
</dbReference>
<evidence type="ECO:0000313" key="16">
    <source>
        <dbReference type="Proteomes" id="UP000198287"/>
    </source>
</evidence>
<dbReference type="Pfam" id="PF00089">
    <property type="entry name" value="Trypsin"/>
    <property type="match status" value="1"/>
</dbReference>
<dbReference type="PROSITE" id="PS01180">
    <property type="entry name" value="CUB"/>
    <property type="match status" value="1"/>
</dbReference>
<dbReference type="PROSITE" id="PS00134">
    <property type="entry name" value="TRYPSIN_HIS"/>
    <property type="match status" value="1"/>
</dbReference>
<dbReference type="InterPro" id="IPR033116">
    <property type="entry name" value="TRYPSIN_SER"/>
</dbReference>
<evidence type="ECO:0000313" key="15">
    <source>
        <dbReference type="EMBL" id="OXA63493.1"/>
    </source>
</evidence>
<dbReference type="PANTHER" id="PTHR24252">
    <property type="entry name" value="ACROSIN-RELATED"/>
    <property type="match status" value="1"/>
</dbReference>
<dbReference type="InterPro" id="IPR035914">
    <property type="entry name" value="Sperma_CUB_dom_sf"/>
</dbReference>
<dbReference type="GO" id="GO:0005576">
    <property type="term" value="C:extracellular region"/>
    <property type="evidence" value="ECO:0007669"/>
    <property type="project" value="UniProtKB-SubCell"/>
</dbReference>
<dbReference type="PRINTS" id="PR00722">
    <property type="entry name" value="CHYMOTRYPSIN"/>
</dbReference>
<accession>A0A226F144</accession>
<protein>
    <submittedName>
        <fullName evidence="15">Chymotrypsin BI</fullName>
    </submittedName>
</protein>
<dbReference type="CDD" id="cd00041">
    <property type="entry name" value="CUB"/>
    <property type="match status" value="1"/>
</dbReference>
<proteinExistence type="predicted"/>
<evidence type="ECO:0000256" key="4">
    <source>
        <dbReference type="ARBA" id="ARBA00022729"/>
    </source>
</evidence>
<keyword evidence="8" id="KW-1015">Disulfide bond</keyword>
<keyword evidence="16" id="KW-1185">Reference proteome</keyword>
<dbReference type="PROSITE" id="PS00135">
    <property type="entry name" value="TRYPSIN_SER"/>
    <property type="match status" value="1"/>
</dbReference>
<comment type="caution">
    <text evidence="9">Lacks conserved residue(s) required for the propagation of feature annotation.</text>
</comment>
<evidence type="ECO:0000259" key="13">
    <source>
        <dbReference type="PROSITE" id="PS01180"/>
    </source>
</evidence>
<dbReference type="CDD" id="cd00190">
    <property type="entry name" value="Tryp_SPc"/>
    <property type="match status" value="1"/>
</dbReference>
<dbReference type="InterPro" id="IPR001314">
    <property type="entry name" value="Peptidase_S1A"/>
</dbReference>
<dbReference type="OrthoDB" id="5565075at2759"/>
<name>A0A226F144_FOLCA</name>
<evidence type="ECO:0000259" key="14">
    <source>
        <dbReference type="PROSITE" id="PS50240"/>
    </source>
</evidence>
<dbReference type="OMA" id="ISAYNVP"/>
<dbReference type="AlphaFoldDB" id="A0A226F144"/>
<evidence type="ECO:0000256" key="6">
    <source>
        <dbReference type="ARBA" id="ARBA00022825"/>
    </source>
</evidence>
<dbReference type="Gene3D" id="2.40.10.10">
    <property type="entry name" value="Trypsin-like serine proteases"/>
    <property type="match status" value="2"/>
</dbReference>
<dbReference type="SUPFAM" id="SSF49854">
    <property type="entry name" value="Spermadhesin, CUB domain"/>
    <property type="match status" value="1"/>
</dbReference>
<dbReference type="Pfam" id="PF00431">
    <property type="entry name" value="CUB"/>
    <property type="match status" value="1"/>
</dbReference>
<keyword evidence="7" id="KW-0865">Zymogen</keyword>
<evidence type="ECO:0000256" key="5">
    <source>
        <dbReference type="ARBA" id="ARBA00022801"/>
    </source>
</evidence>
<evidence type="ECO:0000256" key="8">
    <source>
        <dbReference type="ARBA" id="ARBA00023157"/>
    </source>
</evidence>
<reference evidence="15 16" key="1">
    <citation type="submission" date="2015-12" db="EMBL/GenBank/DDBJ databases">
        <title>The genome of Folsomia candida.</title>
        <authorList>
            <person name="Faddeeva A."/>
            <person name="Derks M.F."/>
            <person name="Anvar Y."/>
            <person name="Smit S."/>
            <person name="Van Straalen N."/>
            <person name="Roelofs D."/>
        </authorList>
    </citation>
    <scope>NUCLEOTIDE SEQUENCE [LARGE SCALE GENOMIC DNA]</scope>
    <source>
        <strain evidence="15 16">VU population</strain>
        <tissue evidence="15">Whole body</tissue>
    </source>
</reference>
<dbReference type="GO" id="GO:0006508">
    <property type="term" value="P:proteolysis"/>
    <property type="evidence" value="ECO:0007669"/>
    <property type="project" value="UniProtKB-KW"/>
</dbReference>
<feature type="domain" description="Peptidase S1" evidence="14">
    <location>
        <begin position="242"/>
        <end position="480"/>
    </location>
</feature>
<dbReference type="STRING" id="158441.A0A226F144"/>
<feature type="region of interest" description="Disordered" evidence="11">
    <location>
        <begin position="217"/>
        <end position="240"/>
    </location>
</feature>
<sequence>MVFLIYLAPIICLFVGTEGTGSFLRNPSTSDLLPFLKAAPIFPTVARPIFPPLISNARVDYGVGLPGGRGSATDSCSENRTLALWDYGVITSPKYPEDYPPSTQCEWLLSAPEGTTIHATIFDIDMQPWFLNYFDSLSISRDGAFYAVDNYAGDQNEKTPFTVLSNGTKLGIRFKSNSILNYRGFKLAYVVKPVDASQGDFESNDDGVCGRSTYVPTESTTTTVAPSESTTTSAPLDNSTRIIGNSSADPHSFPWMVAMLIDHKSFCGGSVIDETHILTAAHCTSGAEHITLLIGAHNIKASKEEEPNRIVVNVTKENIFTHPKYNMDSITYDISIIRLPEKLTYAPNIGPVCLPNRKHVAETFDKEAVTVAGWGITADRGKVSPVLQKTNVTILGNAACRHTFRDILTGNNICVKTTPTHSPCRGDSGGPLMIREGEGVDPHYTVLGVVSFGTFTCERGFPVAFTRITAFLDYITEITGRRL</sequence>
<feature type="domain" description="CUB" evidence="13">
    <location>
        <begin position="76"/>
        <end position="192"/>
    </location>
</feature>
<dbReference type="InterPro" id="IPR000859">
    <property type="entry name" value="CUB_dom"/>
</dbReference>